<dbReference type="InterPro" id="IPR006311">
    <property type="entry name" value="TAT_signal"/>
</dbReference>
<dbReference type="GO" id="GO:0004560">
    <property type="term" value="F:alpha-L-fucosidase activity"/>
    <property type="evidence" value="ECO:0007669"/>
    <property type="project" value="InterPro"/>
</dbReference>
<dbReference type="Pfam" id="PF21307">
    <property type="entry name" value="Glyco_hydro_95_C"/>
    <property type="match status" value="1"/>
</dbReference>
<dbReference type="InterPro" id="IPR049053">
    <property type="entry name" value="AFCA-like_C"/>
</dbReference>
<protein>
    <submittedName>
        <fullName evidence="4">Alpha-L-fucosidase 2</fullName>
    </submittedName>
</protein>
<dbReference type="SUPFAM" id="SSF48208">
    <property type="entry name" value="Six-hairpin glycosidases"/>
    <property type="match status" value="1"/>
</dbReference>
<reference evidence="4 5" key="1">
    <citation type="submission" date="2016-10" db="EMBL/GenBank/DDBJ databases">
        <authorList>
            <person name="de Groot N.N."/>
        </authorList>
    </citation>
    <scope>NUCLEOTIDE SEQUENCE [LARGE SCALE GENOMIC DNA]</scope>
    <source>
        <strain evidence="4 5">CGMCC 4.3510</strain>
    </source>
</reference>
<keyword evidence="5" id="KW-1185">Reference proteome</keyword>
<dbReference type="Proteomes" id="UP000199323">
    <property type="component" value="Unassembled WGS sequence"/>
</dbReference>
<dbReference type="RefSeq" id="WP_093717384.1">
    <property type="nucleotide sequence ID" value="NZ_FONG01000029.1"/>
</dbReference>
<dbReference type="PROSITE" id="PS51318">
    <property type="entry name" value="TAT"/>
    <property type="match status" value="1"/>
</dbReference>
<organism evidence="4 5">
    <name type="scientific">Actinacidiphila alni</name>
    <dbReference type="NCBI Taxonomy" id="380248"/>
    <lineage>
        <taxon>Bacteria</taxon>
        <taxon>Bacillati</taxon>
        <taxon>Actinomycetota</taxon>
        <taxon>Actinomycetes</taxon>
        <taxon>Kitasatosporales</taxon>
        <taxon>Streptomycetaceae</taxon>
        <taxon>Actinacidiphila</taxon>
    </lineage>
</organism>
<feature type="domain" description="Alpha fucosidase A-like C-terminal" evidence="2">
    <location>
        <begin position="729"/>
        <end position="789"/>
    </location>
</feature>
<dbReference type="Gene3D" id="1.50.10.10">
    <property type="match status" value="1"/>
</dbReference>
<dbReference type="InterPro" id="IPR016518">
    <property type="entry name" value="Alpha-L-fucosidase"/>
</dbReference>
<dbReference type="InterPro" id="IPR008928">
    <property type="entry name" value="6-hairpin_glycosidase_sf"/>
</dbReference>
<dbReference type="InterPro" id="IPR027414">
    <property type="entry name" value="GH95_N_dom"/>
</dbReference>
<sequence length="807" mass="86644">MTSDHRPGFFPHSRRTFLAASAGTLGTLGTLGGLPAFTASAAEPARPDGPVTVPADDGLRLRYGAPAAADNVIQEALPVGNGRLGAMIGGDPAAETLHVTDSTLWTGGINDVLDGDGQFPYERVEFGSLTQLALLTVEIDGHALDEVSSYGRWLDLGSAVAGASYRKGAATFRREVWASHPDDVVVLHFSQQGGGRYTGRVTLAGLHGETPSAATARGGQATVSFAAALGNGLRYAAAVTATSGSGRVTADGTGLVFTDCADLTVVLGGGTDYAPDAAHGYRNPKLVPEQLARHKTQTAARHPASVLRDTHVADYRRLFGTMELSLGASSEQQRALDTWERLQARAAAGSAPDPELEAAYLQFGRYLMISGSRDSLPMGLQGPWLDGNDPDWMGDYHTDINVQMNYWMPDRTGLSSSFDAFTDYCLAQLPSWSDTTRRLFNDPRNRFRNSSGKVAGWAVAFSTNIHGGSGWWWHPAANAWLANTLFAHWEFTQDRRTLARIYPLLKGACEFWEARLVSMSVTDPDGGAAREVLVDDKDWSPEHGPQDGIGNTYSQELVWALFGNYLAAAAELGEDRAYRGTIAGLRERLYLPRVSPTSGRLEEWMSPDDLGEVEHRHLSPLIGLFPGDRIEPASSPAELVQGATELLISRGMASYGWANAWRAACWARLGDAERAYQLITTNLQPSVGNSNGTAPNLFDIYQVDQSRGIFQIDANFGTPTAIVEMLVHSRPGAVDLLPALPAAWAHSGHITGVGVRGGFRVDLVWRDGAVARVTVHSVGGRTVTVTAGRRSRTVRLRPGASVTLTGL</sequence>
<dbReference type="EMBL" id="FONG01000029">
    <property type="protein sequence ID" value="SFF79341.1"/>
    <property type="molecule type" value="Genomic_DNA"/>
</dbReference>
<dbReference type="InterPro" id="IPR012341">
    <property type="entry name" value="6hp_glycosidase-like_sf"/>
</dbReference>
<proteinExistence type="predicted"/>
<evidence type="ECO:0000313" key="5">
    <source>
        <dbReference type="Proteomes" id="UP000199323"/>
    </source>
</evidence>
<name>A0A1I2LQP4_9ACTN</name>
<dbReference type="AlphaFoldDB" id="A0A1I2LQP4"/>
<evidence type="ECO:0000259" key="1">
    <source>
        <dbReference type="Pfam" id="PF14498"/>
    </source>
</evidence>
<dbReference type="InterPro" id="IPR054363">
    <property type="entry name" value="GH95_cat"/>
</dbReference>
<dbReference type="PANTHER" id="PTHR31084:SF3">
    <property type="entry name" value="ALPHA-FUCOSIDASE A"/>
    <property type="match status" value="1"/>
</dbReference>
<feature type="domain" description="Glycosyl hydrolase family 95 N-terminal" evidence="1">
    <location>
        <begin position="132"/>
        <end position="274"/>
    </location>
</feature>
<gene>
    <name evidence="4" type="ORF">SAMN05216251_12936</name>
</gene>
<accession>A0A1I2LQP4</accession>
<dbReference type="PIRSF" id="PIRSF007663">
    <property type="entry name" value="UCP007663"/>
    <property type="match status" value="1"/>
</dbReference>
<dbReference type="GO" id="GO:0005975">
    <property type="term" value="P:carbohydrate metabolic process"/>
    <property type="evidence" value="ECO:0007669"/>
    <property type="project" value="InterPro"/>
</dbReference>
<feature type="domain" description="Glycosyl hydrolase family 95 N-terminal" evidence="1">
    <location>
        <begin position="61"/>
        <end position="111"/>
    </location>
</feature>
<dbReference type="Pfam" id="PF14498">
    <property type="entry name" value="Glyco_hyd_65N_2"/>
    <property type="match status" value="2"/>
</dbReference>
<evidence type="ECO:0000259" key="2">
    <source>
        <dbReference type="Pfam" id="PF21307"/>
    </source>
</evidence>
<evidence type="ECO:0000313" key="4">
    <source>
        <dbReference type="EMBL" id="SFF79341.1"/>
    </source>
</evidence>
<dbReference type="PANTHER" id="PTHR31084">
    <property type="entry name" value="ALPHA-L-FUCOSIDASE 2"/>
    <property type="match status" value="1"/>
</dbReference>
<feature type="domain" description="Glycosyl hydrolase family 95 catalytic" evidence="3">
    <location>
        <begin position="306"/>
        <end position="726"/>
    </location>
</feature>
<dbReference type="OrthoDB" id="9802600at2"/>
<dbReference type="STRING" id="380248.SAMN05216251_12936"/>
<dbReference type="Pfam" id="PF22124">
    <property type="entry name" value="Glyco_hydro_95_cat"/>
    <property type="match status" value="1"/>
</dbReference>
<evidence type="ECO:0000259" key="3">
    <source>
        <dbReference type="Pfam" id="PF22124"/>
    </source>
</evidence>